<evidence type="ECO:0000256" key="1">
    <source>
        <dbReference type="ARBA" id="ARBA00023157"/>
    </source>
</evidence>
<reference evidence="8" key="1">
    <citation type="submission" date="2012-12" db="EMBL/GenBank/DDBJ databases">
        <authorList>
            <person name="Hellsten U."/>
            <person name="Grimwood J."/>
            <person name="Chapman J.A."/>
            <person name="Shapiro H."/>
            <person name="Aerts A."/>
            <person name="Otillar R.P."/>
            <person name="Terry A.Y."/>
            <person name="Boore J.L."/>
            <person name="Simakov O."/>
            <person name="Marletaz F."/>
            <person name="Cho S.-J."/>
            <person name="Edsinger-Gonzales E."/>
            <person name="Havlak P."/>
            <person name="Kuo D.-H."/>
            <person name="Larsson T."/>
            <person name="Lv J."/>
            <person name="Arendt D."/>
            <person name="Savage R."/>
            <person name="Osoegawa K."/>
            <person name="de Jong P."/>
            <person name="Lindberg D.R."/>
            <person name="Seaver E.C."/>
            <person name="Weisblat D.A."/>
            <person name="Putnam N.H."/>
            <person name="Grigoriev I.V."/>
            <person name="Rokhsar D.S."/>
        </authorList>
    </citation>
    <scope>NUCLEOTIDE SEQUENCE</scope>
    <source>
        <strain evidence="8">I ESC-2004</strain>
    </source>
</reference>
<keyword evidence="3" id="KW-1133">Transmembrane helix</keyword>
<accession>R7TIR5</accession>
<dbReference type="SUPFAM" id="SSF57535">
    <property type="entry name" value="Complement control module/SCR domain"/>
    <property type="match status" value="1"/>
</dbReference>
<feature type="transmembrane region" description="Helical" evidence="3">
    <location>
        <begin position="98"/>
        <end position="122"/>
    </location>
</feature>
<keyword evidence="4" id="KW-0732">Signal</keyword>
<feature type="domain" description="Sushi" evidence="5">
    <location>
        <begin position="24"/>
        <end position="89"/>
    </location>
</feature>
<evidence type="ECO:0000256" key="2">
    <source>
        <dbReference type="PROSITE-ProRule" id="PRU00302"/>
    </source>
</evidence>
<evidence type="ECO:0000313" key="7">
    <source>
        <dbReference type="EnsemblMetazoa" id="CapteP222572"/>
    </source>
</evidence>
<keyword evidence="3" id="KW-0472">Membrane</keyword>
<evidence type="ECO:0000313" key="6">
    <source>
        <dbReference type="EMBL" id="ELT90985.1"/>
    </source>
</evidence>
<comment type="caution">
    <text evidence="2">Lacks conserved residue(s) required for the propagation of feature annotation.</text>
</comment>
<dbReference type="EMBL" id="KB310691">
    <property type="protein sequence ID" value="ELT90985.1"/>
    <property type="molecule type" value="Genomic_DNA"/>
</dbReference>
<reference evidence="6 8" key="2">
    <citation type="journal article" date="2013" name="Nature">
        <title>Insights into bilaterian evolution from three spiralian genomes.</title>
        <authorList>
            <person name="Simakov O."/>
            <person name="Marletaz F."/>
            <person name="Cho S.J."/>
            <person name="Edsinger-Gonzales E."/>
            <person name="Havlak P."/>
            <person name="Hellsten U."/>
            <person name="Kuo D.H."/>
            <person name="Larsson T."/>
            <person name="Lv J."/>
            <person name="Arendt D."/>
            <person name="Savage R."/>
            <person name="Osoegawa K."/>
            <person name="de Jong P."/>
            <person name="Grimwood J."/>
            <person name="Chapman J.A."/>
            <person name="Shapiro H."/>
            <person name="Aerts A."/>
            <person name="Otillar R.P."/>
            <person name="Terry A.Y."/>
            <person name="Boore J.L."/>
            <person name="Grigoriev I.V."/>
            <person name="Lindberg D.R."/>
            <person name="Seaver E.C."/>
            <person name="Weisblat D.A."/>
            <person name="Putnam N.H."/>
            <person name="Rokhsar D.S."/>
        </authorList>
    </citation>
    <scope>NUCLEOTIDE SEQUENCE</scope>
    <source>
        <strain evidence="6 8">I ESC-2004</strain>
    </source>
</reference>
<dbReference type="HOGENOM" id="CLU_1929578_0_0_1"/>
<evidence type="ECO:0000313" key="8">
    <source>
        <dbReference type="Proteomes" id="UP000014760"/>
    </source>
</evidence>
<dbReference type="InterPro" id="IPR035976">
    <property type="entry name" value="Sushi/SCR/CCP_sf"/>
</dbReference>
<dbReference type="Proteomes" id="UP000014760">
    <property type="component" value="Unassembled WGS sequence"/>
</dbReference>
<reference evidence="7" key="3">
    <citation type="submission" date="2015-06" db="UniProtKB">
        <authorList>
            <consortium name="EnsemblMetazoa"/>
        </authorList>
    </citation>
    <scope>IDENTIFICATION</scope>
</reference>
<dbReference type="EMBL" id="AMQN01003010">
    <property type="status" value="NOT_ANNOTATED_CDS"/>
    <property type="molecule type" value="Genomic_DNA"/>
</dbReference>
<dbReference type="AlphaFoldDB" id="R7TIR5"/>
<feature type="chain" id="PRO_5008787054" description="Sushi domain-containing protein" evidence="4">
    <location>
        <begin position="24"/>
        <end position="131"/>
    </location>
</feature>
<name>R7TIR5_CAPTE</name>
<feature type="signal peptide" evidence="4">
    <location>
        <begin position="1"/>
        <end position="23"/>
    </location>
</feature>
<evidence type="ECO:0000259" key="5">
    <source>
        <dbReference type="PROSITE" id="PS50923"/>
    </source>
</evidence>
<dbReference type="EnsemblMetazoa" id="CapteT222572">
    <property type="protein sequence ID" value="CapteP222572"/>
    <property type="gene ID" value="CapteG222572"/>
</dbReference>
<keyword evidence="8" id="KW-1185">Reference proteome</keyword>
<dbReference type="InterPro" id="IPR000436">
    <property type="entry name" value="Sushi_SCR_CCP_dom"/>
</dbReference>
<keyword evidence="2" id="KW-0768">Sushi</keyword>
<keyword evidence="3" id="KW-0812">Transmembrane</keyword>
<keyword evidence="1" id="KW-1015">Disulfide bond</keyword>
<sequence length="131" mass="13950">MDVAAYLWIFASLVASLISGALGGDCSIPETPTDMTFVGKPKTDYKAGDVITYACDENLSGHFGAAYIKCKETASNIFTWSSLNRACDEAIPVDGGSIAGICVACFNVVSVVVAIFVTKIWYSDSKLEEET</sequence>
<evidence type="ECO:0000256" key="3">
    <source>
        <dbReference type="SAM" id="Phobius"/>
    </source>
</evidence>
<protein>
    <recommendedName>
        <fullName evidence="5">Sushi domain-containing protein</fullName>
    </recommendedName>
</protein>
<organism evidence="6">
    <name type="scientific">Capitella teleta</name>
    <name type="common">Polychaete worm</name>
    <dbReference type="NCBI Taxonomy" id="283909"/>
    <lineage>
        <taxon>Eukaryota</taxon>
        <taxon>Metazoa</taxon>
        <taxon>Spiralia</taxon>
        <taxon>Lophotrochozoa</taxon>
        <taxon>Annelida</taxon>
        <taxon>Polychaeta</taxon>
        <taxon>Sedentaria</taxon>
        <taxon>Scolecida</taxon>
        <taxon>Capitellidae</taxon>
        <taxon>Capitella</taxon>
    </lineage>
</organism>
<dbReference type="CDD" id="cd00033">
    <property type="entry name" value="CCP"/>
    <property type="match status" value="1"/>
</dbReference>
<dbReference type="SMART" id="SM00032">
    <property type="entry name" value="CCP"/>
    <property type="match status" value="1"/>
</dbReference>
<gene>
    <name evidence="6" type="ORF">CAPTEDRAFT_222572</name>
</gene>
<evidence type="ECO:0000256" key="4">
    <source>
        <dbReference type="SAM" id="SignalP"/>
    </source>
</evidence>
<dbReference type="Pfam" id="PF00084">
    <property type="entry name" value="Sushi"/>
    <property type="match status" value="1"/>
</dbReference>
<dbReference type="PROSITE" id="PS50923">
    <property type="entry name" value="SUSHI"/>
    <property type="match status" value="1"/>
</dbReference>
<proteinExistence type="predicted"/>
<dbReference type="Gene3D" id="2.10.70.10">
    <property type="entry name" value="Complement Module, domain 1"/>
    <property type="match status" value="1"/>
</dbReference>